<evidence type="ECO:0000313" key="6">
    <source>
        <dbReference type="Proteomes" id="UP000245533"/>
    </source>
</evidence>
<dbReference type="GO" id="GO:0000156">
    <property type="term" value="F:phosphorelay response regulator activity"/>
    <property type="evidence" value="ECO:0007669"/>
    <property type="project" value="TreeGrafter"/>
</dbReference>
<keyword evidence="6" id="KW-1185">Reference proteome</keyword>
<dbReference type="RefSeq" id="WP_109646093.1">
    <property type="nucleotide sequence ID" value="NZ_QGGB01000005.1"/>
</dbReference>
<keyword evidence="2" id="KW-0597">Phosphoprotein</keyword>
<protein>
    <submittedName>
        <fullName evidence="5">DNA-binding response regulator</fullName>
    </submittedName>
</protein>
<dbReference type="InterPro" id="IPR001789">
    <property type="entry name" value="Sig_transdc_resp-reg_receiver"/>
</dbReference>
<keyword evidence="1 5" id="KW-0238">DNA-binding</keyword>
<name>A0A316U1I2_9BACT</name>
<dbReference type="AlphaFoldDB" id="A0A316U1I2"/>
<dbReference type="SUPFAM" id="SSF52172">
    <property type="entry name" value="CheY-like"/>
    <property type="match status" value="1"/>
</dbReference>
<dbReference type="Proteomes" id="UP000245533">
    <property type="component" value="Unassembled WGS sequence"/>
</dbReference>
<dbReference type="InterPro" id="IPR039420">
    <property type="entry name" value="WalR-like"/>
</dbReference>
<feature type="domain" description="HTH LytTR-type" evidence="4">
    <location>
        <begin position="126"/>
        <end position="193"/>
    </location>
</feature>
<feature type="modified residue" description="4-aspartylphosphate" evidence="2">
    <location>
        <position position="53"/>
    </location>
</feature>
<evidence type="ECO:0000259" key="3">
    <source>
        <dbReference type="PROSITE" id="PS50110"/>
    </source>
</evidence>
<dbReference type="GO" id="GO:0006355">
    <property type="term" value="P:regulation of DNA-templated transcription"/>
    <property type="evidence" value="ECO:0007669"/>
    <property type="project" value="TreeGrafter"/>
</dbReference>
<dbReference type="PANTHER" id="PTHR48111:SF17">
    <property type="entry name" value="TRANSCRIPTIONAL REGULATORY PROTEIN YPDB"/>
    <property type="match status" value="1"/>
</dbReference>
<dbReference type="OrthoDB" id="1646880at2"/>
<dbReference type="SMART" id="SM00448">
    <property type="entry name" value="REC"/>
    <property type="match status" value="1"/>
</dbReference>
<reference evidence="5 6" key="1">
    <citation type="submission" date="2018-05" db="EMBL/GenBank/DDBJ databases">
        <title>Rhodohalobacter halophilus gen. nov., sp. nov., a moderately halophilic member of the family Balneolaceae.</title>
        <authorList>
            <person name="Liu Z.-W."/>
        </authorList>
    </citation>
    <scope>NUCLEOTIDE SEQUENCE [LARGE SCALE GENOMIC DNA]</scope>
    <source>
        <strain evidence="5 6">8A47</strain>
    </source>
</reference>
<dbReference type="Gene3D" id="2.40.50.1020">
    <property type="entry name" value="LytTr DNA-binding domain"/>
    <property type="match status" value="1"/>
</dbReference>
<proteinExistence type="predicted"/>
<evidence type="ECO:0000259" key="4">
    <source>
        <dbReference type="PROSITE" id="PS50930"/>
    </source>
</evidence>
<dbReference type="Gene3D" id="3.40.50.2300">
    <property type="match status" value="1"/>
</dbReference>
<sequence>MTCLIVDDEPVAREILENYIADTPGLTLLASCSSGMSAFQLLKTEHPDILFLDVKMPGLSGMELLRTLEKPPVVILTTAYPDYALEGYDLSVTDYLLKPFSFERFLKAVQKAENKLTGSSDTENVLMIRADKKTWPVKMADILLVESAGDYVTIHTKERKITAHGTLKQMEDQLSPNFQRVHKSWIVSRNAIEYMEGNTLMVHGFQIPIGKTYREPVRDWMQGI</sequence>
<evidence type="ECO:0000313" key="5">
    <source>
        <dbReference type="EMBL" id="PWN06806.1"/>
    </source>
</evidence>
<dbReference type="EMBL" id="QGGB01000005">
    <property type="protein sequence ID" value="PWN06806.1"/>
    <property type="molecule type" value="Genomic_DNA"/>
</dbReference>
<organism evidence="5 6">
    <name type="scientific">Rhodohalobacter mucosus</name>
    <dbReference type="NCBI Taxonomy" id="2079485"/>
    <lineage>
        <taxon>Bacteria</taxon>
        <taxon>Pseudomonadati</taxon>
        <taxon>Balneolota</taxon>
        <taxon>Balneolia</taxon>
        <taxon>Balneolales</taxon>
        <taxon>Balneolaceae</taxon>
        <taxon>Rhodohalobacter</taxon>
    </lineage>
</organism>
<dbReference type="GO" id="GO:0005829">
    <property type="term" value="C:cytosol"/>
    <property type="evidence" value="ECO:0007669"/>
    <property type="project" value="TreeGrafter"/>
</dbReference>
<dbReference type="Pfam" id="PF04397">
    <property type="entry name" value="LytTR"/>
    <property type="match status" value="1"/>
</dbReference>
<comment type="caution">
    <text evidence="5">The sequence shown here is derived from an EMBL/GenBank/DDBJ whole genome shotgun (WGS) entry which is preliminary data.</text>
</comment>
<dbReference type="PROSITE" id="PS50930">
    <property type="entry name" value="HTH_LYTTR"/>
    <property type="match status" value="1"/>
</dbReference>
<dbReference type="SMART" id="SM00850">
    <property type="entry name" value="LytTR"/>
    <property type="match status" value="1"/>
</dbReference>
<dbReference type="PROSITE" id="PS50110">
    <property type="entry name" value="RESPONSE_REGULATORY"/>
    <property type="match status" value="1"/>
</dbReference>
<dbReference type="InterPro" id="IPR011006">
    <property type="entry name" value="CheY-like_superfamily"/>
</dbReference>
<accession>A0A316U1I2</accession>
<dbReference type="PANTHER" id="PTHR48111">
    <property type="entry name" value="REGULATOR OF RPOS"/>
    <property type="match status" value="1"/>
</dbReference>
<dbReference type="InterPro" id="IPR007492">
    <property type="entry name" value="LytTR_DNA-bd_dom"/>
</dbReference>
<dbReference type="Pfam" id="PF00072">
    <property type="entry name" value="Response_reg"/>
    <property type="match status" value="1"/>
</dbReference>
<gene>
    <name evidence="5" type="ORF">DDZ15_05910</name>
</gene>
<evidence type="ECO:0000256" key="2">
    <source>
        <dbReference type="PROSITE-ProRule" id="PRU00169"/>
    </source>
</evidence>
<evidence type="ECO:0000256" key="1">
    <source>
        <dbReference type="ARBA" id="ARBA00023125"/>
    </source>
</evidence>
<dbReference type="GO" id="GO:0032993">
    <property type="term" value="C:protein-DNA complex"/>
    <property type="evidence" value="ECO:0007669"/>
    <property type="project" value="TreeGrafter"/>
</dbReference>
<dbReference type="GO" id="GO:0000976">
    <property type="term" value="F:transcription cis-regulatory region binding"/>
    <property type="evidence" value="ECO:0007669"/>
    <property type="project" value="TreeGrafter"/>
</dbReference>
<feature type="domain" description="Response regulatory" evidence="3">
    <location>
        <begin position="2"/>
        <end position="113"/>
    </location>
</feature>